<protein>
    <submittedName>
        <fullName evidence="1">Uncharacterized protein</fullName>
    </submittedName>
</protein>
<sequence length="755" mass="82570">MGQHDTVYPGAIEAEIESQRAAGADADALEALRNQLPAFQLNAEDDQRARKAVVAACSPYRMALGGDADPNEWTERIFVLQADDSGNGPLTPIHLIDPKQPPVFGAKASLNSPFGLMVANQFGIVGTPTTELGQVLERDEELFVRSLAGPRSSSLIRPHWSCFERIDDEGAGEEPQSAWSATQTELTHVNDYRYNAILHVVGNEPEDFSLAMIWERLYGQAVWICDELWVPGASPLADKHASSLAHGMARNIRSPSGMVRCVVSSVTSDRARLDEFVENIVAVEPLVVMRDISTGTAVGDELGKDQIDVLPGEVLDFPDRGRYFLGLRRHYQRSTTVPVIRDSEDGATLAASADAPVLDAPKINLAALSFHVDLDIHSVVMPQGRAVPPAALIHKSDNYLDRYRAWVRNGRTGVSYESLRFDFVQEGILPEERFARPRIKKPGMVAWARARAEMCGYDAQVSDAGWPAHVLAGMFGSRRALVEAFSGPLRSALLQYMPKPAGTATQDVFDNKEGQRGAVINRSVYLTLLGFQSISGRPEEDVRQLVDEFLVSGLLTRGLLLGCSICHMFSFHAVDAVGRSIECPRCGNIDDFTHARYRVPAGEPDWFYDLHPLGRNLVRDNGDIPLLLATYLRMRAENRYADTTEIVIRRGRRTVAEADLVAVADGRLIVAEAKCNGSLGDGDEAMACAQGRVKLAEIFDADEIVMATTAPSWKSNSLDVMAQAVAQHDWPNGLAPKTRAITALAGEGKGSETYL</sequence>
<accession>A0ACD1FH84</accession>
<evidence type="ECO:0000313" key="2">
    <source>
        <dbReference type="Proteomes" id="UP000825598"/>
    </source>
</evidence>
<organism evidence="1 2">
    <name type="scientific">Mycolicibacterium farcinogenes</name>
    <name type="common">Mycobacterium farcinogenes</name>
    <dbReference type="NCBI Taxonomy" id="1802"/>
    <lineage>
        <taxon>Bacteria</taxon>
        <taxon>Bacillati</taxon>
        <taxon>Actinomycetota</taxon>
        <taxon>Actinomycetes</taxon>
        <taxon>Mycobacteriales</taxon>
        <taxon>Mycobacteriaceae</taxon>
        <taxon>Mycolicibacterium</taxon>
    </lineage>
</organism>
<evidence type="ECO:0000313" key="1">
    <source>
        <dbReference type="EMBL" id="QZH66448.1"/>
    </source>
</evidence>
<gene>
    <name evidence="1" type="ORF">K6L26_01665</name>
</gene>
<proteinExistence type="predicted"/>
<dbReference type="Proteomes" id="UP000825598">
    <property type="component" value="Chromosome"/>
</dbReference>
<name>A0ACD1FH84_MYCFR</name>
<reference evidence="1" key="1">
    <citation type="submission" date="2021-07" db="EMBL/GenBank/DDBJ databases">
        <title>Complete Genome Sequences of Mycobacterium farcinogenes Isolated from Clinical Specimens from Patients in Thailand.</title>
        <authorList>
            <person name="Sodsai P."/>
        </authorList>
    </citation>
    <scope>NUCLEOTIDE SEQUENCE</scope>
    <source>
        <strain evidence="1">BKK/CU-MFGFA-001</strain>
    </source>
</reference>
<dbReference type="EMBL" id="CP081673">
    <property type="protein sequence ID" value="QZH66448.1"/>
    <property type="molecule type" value="Genomic_DNA"/>
</dbReference>
<keyword evidence="2" id="KW-1185">Reference proteome</keyword>